<feature type="region of interest" description="Disordered" evidence="1">
    <location>
        <begin position="30"/>
        <end position="63"/>
    </location>
</feature>
<dbReference type="Gene3D" id="2.60.40.10">
    <property type="entry name" value="Immunoglobulins"/>
    <property type="match status" value="2"/>
</dbReference>
<dbReference type="InterPro" id="IPR007110">
    <property type="entry name" value="Ig-like_dom"/>
</dbReference>
<protein>
    <submittedName>
        <fullName evidence="5">Embigin isoform X2</fullName>
    </submittedName>
</protein>
<evidence type="ECO:0000256" key="1">
    <source>
        <dbReference type="SAM" id="MobiDB-lite"/>
    </source>
</evidence>
<dbReference type="SMART" id="SM00409">
    <property type="entry name" value="IG"/>
    <property type="match status" value="1"/>
</dbReference>
<accession>A0AA35L0F1</accession>
<organism evidence="5 6">
    <name type="scientific">Podarcis lilfordi</name>
    <name type="common">Lilford's wall lizard</name>
    <dbReference type="NCBI Taxonomy" id="74358"/>
    <lineage>
        <taxon>Eukaryota</taxon>
        <taxon>Metazoa</taxon>
        <taxon>Chordata</taxon>
        <taxon>Craniata</taxon>
        <taxon>Vertebrata</taxon>
        <taxon>Euteleostomi</taxon>
        <taxon>Lepidosauria</taxon>
        <taxon>Squamata</taxon>
        <taxon>Bifurcata</taxon>
        <taxon>Unidentata</taxon>
        <taxon>Episquamata</taxon>
        <taxon>Laterata</taxon>
        <taxon>Lacertibaenia</taxon>
        <taxon>Lacertidae</taxon>
        <taxon>Podarcis</taxon>
    </lineage>
</organism>
<dbReference type="AlphaFoldDB" id="A0AA35L0F1"/>
<feature type="signal peptide" evidence="3">
    <location>
        <begin position="1"/>
        <end position="28"/>
    </location>
</feature>
<dbReference type="InterPro" id="IPR013783">
    <property type="entry name" value="Ig-like_fold"/>
</dbReference>
<reference evidence="5" key="1">
    <citation type="submission" date="2022-12" db="EMBL/GenBank/DDBJ databases">
        <authorList>
            <person name="Alioto T."/>
            <person name="Alioto T."/>
            <person name="Gomez Garrido J."/>
        </authorList>
    </citation>
    <scope>NUCLEOTIDE SEQUENCE</scope>
</reference>
<dbReference type="InterPro" id="IPR036179">
    <property type="entry name" value="Ig-like_dom_sf"/>
</dbReference>
<sequence>MSASVALHSVRLLLLLVVWGVLDVGSSSSTPAADTSAAQNPNQETTSSNGIFSQGTSTSAPRSVTQAPILPFKKYNLTMKDSPKDSVLKTIILQSPAELELLCSLVLKPSMDVEEIEVVWKKENETIKNDRIFRNESKNSWCSRHEVNVTTRDQLGSYTCVYKTKPEEVNSTFHLQVPEPHGKSERIISYVGDFVVLACLVGSETHQYNPSSWVWYTKNGSEQVAINTTLMPEKYIITQEHANITKLKIMGLSEEDTGVYSCEAVFPLGARKGEVSLKVLTYMTPLKPFLAIAAEVVLFVAVIFAYEACTKKKEFQVEEVEKEFEQTETLKTEDSNGVENSTRQRKV</sequence>
<feature type="compositionally biased region" description="Basic and acidic residues" evidence="1">
    <location>
        <begin position="324"/>
        <end position="334"/>
    </location>
</feature>
<keyword evidence="2" id="KW-0812">Transmembrane</keyword>
<dbReference type="CDD" id="cd00096">
    <property type="entry name" value="Ig"/>
    <property type="match status" value="1"/>
</dbReference>
<evidence type="ECO:0000256" key="2">
    <source>
        <dbReference type="SAM" id="Phobius"/>
    </source>
</evidence>
<proteinExistence type="predicted"/>
<feature type="region of interest" description="Disordered" evidence="1">
    <location>
        <begin position="324"/>
        <end position="347"/>
    </location>
</feature>
<keyword evidence="3" id="KW-0732">Signal</keyword>
<dbReference type="SUPFAM" id="SSF48726">
    <property type="entry name" value="Immunoglobulin"/>
    <property type="match status" value="2"/>
</dbReference>
<feature type="domain" description="Ig-like" evidence="4">
    <location>
        <begin position="178"/>
        <end position="281"/>
    </location>
</feature>
<name>A0AA35L0F1_9SAUR</name>
<evidence type="ECO:0000256" key="3">
    <source>
        <dbReference type="SAM" id="SignalP"/>
    </source>
</evidence>
<evidence type="ECO:0000313" key="5">
    <source>
        <dbReference type="EMBL" id="CAI5787596.1"/>
    </source>
</evidence>
<dbReference type="InterPro" id="IPR003599">
    <property type="entry name" value="Ig_sub"/>
</dbReference>
<feature type="chain" id="PRO_5041204772" evidence="3">
    <location>
        <begin position="29"/>
        <end position="347"/>
    </location>
</feature>
<feature type="compositionally biased region" description="Polar residues" evidence="1">
    <location>
        <begin position="39"/>
        <end position="63"/>
    </location>
</feature>
<feature type="domain" description="Ig-like" evidence="4">
    <location>
        <begin position="83"/>
        <end position="170"/>
    </location>
</feature>
<gene>
    <name evidence="5" type="ORF">PODLI_1B015960</name>
</gene>
<evidence type="ECO:0000313" key="6">
    <source>
        <dbReference type="Proteomes" id="UP001178461"/>
    </source>
</evidence>
<dbReference type="Proteomes" id="UP001178461">
    <property type="component" value="Chromosome 11"/>
</dbReference>
<keyword evidence="2" id="KW-0472">Membrane</keyword>
<keyword evidence="2" id="KW-1133">Transmembrane helix</keyword>
<feature type="transmembrane region" description="Helical" evidence="2">
    <location>
        <begin position="288"/>
        <end position="306"/>
    </location>
</feature>
<dbReference type="EMBL" id="OX395136">
    <property type="protein sequence ID" value="CAI5787596.1"/>
    <property type="molecule type" value="Genomic_DNA"/>
</dbReference>
<evidence type="ECO:0000259" key="4">
    <source>
        <dbReference type="PROSITE" id="PS50835"/>
    </source>
</evidence>
<dbReference type="PROSITE" id="PS50835">
    <property type="entry name" value="IG_LIKE"/>
    <property type="match status" value="2"/>
</dbReference>
<keyword evidence="6" id="KW-1185">Reference proteome</keyword>